<feature type="domain" description="Dipeptidylpeptidase IV N-terminal" evidence="3">
    <location>
        <begin position="143"/>
        <end position="468"/>
    </location>
</feature>
<feature type="domain" description="Peptidase S9 prolyl oligopeptidase catalytic" evidence="2">
    <location>
        <begin position="551"/>
        <end position="751"/>
    </location>
</feature>
<dbReference type="InterPro" id="IPR050278">
    <property type="entry name" value="Serine_Prot_S9B/DPPIV"/>
</dbReference>
<dbReference type="InterPro" id="IPR029058">
    <property type="entry name" value="AB_hydrolase_fold"/>
</dbReference>
<gene>
    <name evidence="4" type="ORF">DB32_005122</name>
</gene>
<feature type="region of interest" description="Disordered" evidence="1">
    <location>
        <begin position="1"/>
        <end position="35"/>
    </location>
</feature>
<dbReference type="PANTHER" id="PTHR11731">
    <property type="entry name" value="PROTEASE FAMILY S9B,C DIPEPTIDYL-PEPTIDASE IV-RELATED"/>
    <property type="match status" value="1"/>
</dbReference>
<dbReference type="SUPFAM" id="SSF53474">
    <property type="entry name" value="alpha/beta-Hydrolases"/>
    <property type="match status" value="1"/>
</dbReference>
<dbReference type="GO" id="GO:0006508">
    <property type="term" value="P:proteolysis"/>
    <property type="evidence" value="ECO:0007669"/>
    <property type="project" value="InterPro"/>
</dbReference>
<accession>A0A0F6W5K4</accession>
<dbReference type="SUPFAM" id="SSF82171">
    <property type="entry name" value="DPP6 N-terminal domain-like"/>
    <property type="match status" value="1"/>
</dbReference>
<dbReference type="InterPro" id="IPR002469">
    <property type="entry name" value="Peptidase_S9B_N"/>
</dbReference>
<feature type="compositionally biased region" description="Low complexity" evidence="1">
    <location>
        <begin position="19"/>
        <end position="35"/>
    </location>
</feature>
<dbReference type="Gene3D" id="2.140.10.30">
    <property type="entry name" value="Dipeptidylpeptidase IV, N-terminal domain"/>
    <property type="match status" value="1"/>
</dbReference>
<dbReference type="PANTHER" id="PTHR11731:SF193">
    <property type="entry name" value="DIPEPTIDYL PEPTIDASE 9"/>
    <property type="match status" value="1"/>
</dbReference>
<dbReference type="GO" id="GO:0008236">
    <property type="term" value="F:serine-type peptidase activity"/>
    <property type="evidence" value="ECO:0007669"/>
    <property type="project" value="InterPro"/>
</dbReference>
<dbReference type="GO" id="GO:0008239">
    <property type="term" value="F:dipeptidyl-peptidase activity"/>
    <property type="evidence" value="ECO:0007669"/>
    <property type="project" value="TreeGrafter"/>
</dbReference>
<evidence type="ECO:0000313" key="5">
    <source>
        <dbReference type="Proteomes" id="UP000034883"/>
    </source>
</evidence>
<dbReference type="Pfam" id="PF00326">
    <property type="entry name" value="Peptidase_S9"/>
    <property type="match status" value="1"/>
</dbReference>
<dbReference type="Gene3D" id="3.40.50.1820">
    <property type="entry name" value="alpha/beta hydrolase"/>
    <property type="match status" value="1"/>
</dbReference>
<reference evidence="4 5" key="1">
    <citation type="submission" date="2015-03" db="EMBL/GenBank/DDBJ databases">
        <title>Genome assembly of Sandaracinus amylolyticus DSM 53668.</title>
        <authorList>
            <person name="Sharma G."/>
            <person name="Subramanian S."/>
        </authorList>
    </citation>
    <scope>NUCLEOTIDE SEQUENCE [LARGE SCALE GENOMIC DNA]</scope>
    <source>
        <strain evidence="4 5">DSM 53668</strain>
    </source>
</reference>
<evidence type="ECO:0000313" key="4">
    <source>
        <dbReference type="EMBL" id="AKF07973.1"/>
    </source>
</evidence>
<dbReference type="AlphaFoldDB" id="A0A0F6W5K4"/>
<evidence type="ECO:0000259" key="2">
    <source>
        <dbReference type="Pfam" id="PF00326"/>
    </source>
</evidence>
<dbReference type="InterPro" id="IPR001375">
    <property type="entry name" value="Peptidase_S9_cat"/>
</dbReference>
<dbReference type="Pfam" id="PF00930">
    <property type="entry name" value="DPPIV_N"/>
    <property type="match status" value="1"/>
</dbReference>
<dbReference type="STRING" id="927083.DB32_005122"/>
<dbReference type="EMBL" id="CP011125">
    <property type="protein sequence ID" value="AKF07973.1"/>
    <property type="molecule type" value="Genomic_DNA"/>
</dbReference>
<protein>
    <submittedName>
        <fullName evidence="4">Dipeptidyl peptidase IV</fullName>
    </submittedName>
</protein>
<dbReference type="Proteomes" id="UP000034883">
    <property type="component" value="Chromosome"/>
</dbReference>
<evidence type="ECO:0000256" key="1">
    <source>
        <dbReference type="SAM" id="MobiDB-lite"/>
    </source>
</evidence>
<organism evidence="4 5">
    <name type="scientific">Sandaracinus amylolyticus</name>
    <dbReference type="NCBI Taxonomy" id="927083"/>
    <lineage>
        <taxon>Bacteria</taxon>
        <taxon>Pseudomonadati</taxon>
        <taxon>Myxococcota</taxon>
        <taxon>Polyangia</taxon>
        <taxon>Polyangiales</taxon>
        <taxon>Sandaracinaceae</taxon>
        <taxon>Sandaracinus</taxon>
    </lineage>
</organism>
<evidence type="ECO:0000259" key="3">
    <source>
        <dbReference type="Pfam" id="PF00930"/>
    </source>
</evidence>
<dbReference type="KEGG" id="samy:DB32_005122"/>
<keyword evidence="5" id="KW-1185">Reference proteome</keyword>
<name>A0A0F6W5K4_9BACT</name>
<proteinExistence type="predicted"/>
<sequence>MAAMVIGCGSNASEEETGADPTTAPPIEAAPSAPASIADPDFLEQYAVTYRFNHGHPGGFRLTPEGDAVLFLRSGPRSFVNDLWTFDVAGGTERVLLTADQVLGGAEEELSAEERARRERMRMTSRGIAGFDLSPDGRTLLVPLSGRLFLVDRARAGQEGSVRELISSAGFPVDARFSPDGSKIAVVREGDLYVIDVASGRERRITTRPNEHVEYGSAEFVAQEEMSRYEGYWWSPDSRSLLVQETDTSGVERMHILDPSHPEQSAHESPYPRPGMPNASVRLALVSANGGALRYVDWDRERYPYLATVRWAQNAPITLLVQDRAQQEELLLAIDPTSLEQRTLLTERDDAWLNLDQDVPRFIANGTQFLWASERSGEWRLELRNTADGALIRELTPQEFGYHGIVAVDEASGKVWVGASNEPSEMHVYRVSLDGTGEPEQMTSGRAMHEAVVARNGSAWVHTSRTLEGPRTSTVKRADGTEAGVVRSYAEEAPFAPNVTIENVGARAWRAAIVRPRNFEEGRRYPVLVHVYAGPGVRYVSADRDRWMLNQWFADHGFIVVTFDGRGTPGRGREWERAIRGDFITVPLEDQVAALQAAGAAHPEMDLERVGIYGWSFGGYFSAMAVLRRPDVFRAGIAGAPVSEWRDYDTHYTERYLGLPEAEGQEGAYAQSSVLTYAARTEGDQRPLLIVHGTADDNVYFSHAIKLSDAMFRAGRDHEFLPLAGLTHMVPEPLVTRRLQTRMIEFFRRSLAR</sequence>